<feature type="region of interest" description="Disordered" evidence="1">
    <location>
        <begin position="579"/>
        <end position="603"/>
    </location>
</feature>
<sequence>MSAATPSPDGVVENDRHHHHDHHTVEMDAAATPAPTPDTDPVGVIEAALVRLVDDVGVLAEEDVVRAFSILKATDLPGYLRLRHAAKKANRDCSVTVLDKLVRDELPGSDDDSSALDELVALARAQCQLHHDADRNAVAVIPMPSRREVWRVYSSGFEDWLRAAYWRAKEMGVPETTMKSALATLAAAGINDGDEIEVHVRAARCDDGYLIDLADEQWQAIHVTPQGWRVVNESPVYFTRTPSMRPLPMPVTHGDVGLLWQHTNIPAHCRVMVLAWLLDCFRPDTPFPVLELVGEQGSAKSTTQSVLRSLVDPNKVMLRGRPKTVEDVFVAAANNWLVSYENLSGLTPEQQDAFCTLATGGGFASRQLYTNGEEHVMETKRPVVLNGIAVVATRPDLIDRVIHVDLPTIPADARRDDADTHAGWERDQPTVFAGLLDLFSAALAILPTVKLTQKQRMADYERLGEAVARALGFAPGEFQQQYAELVRAGIDRALESNAVAQALDKYLADRVLPLNWQGTAGQLYDLLNTHSIPDRSSWPRSPKGLSDQLRRIAPAYRAKGIDITHLGHSREGARWRIAQTRSQTNPATPPGIEGGTRYGAHRE</sequence>
<feature type="region of interest" description="Disordered" evidence="1">
    <location>
        <begin position="1"/>
        <end position="23"/>
    </location>
</feature>
<dbReference type="RefSeq" id="WP_207913872.1">
    <property type="nucleotide sequence ID" value="NZ_SMDA01000006.1"/>
</dbReference>
<organism evidence="2 3">
    <name type="scientific">Gulbenkiania mobilis</name>
    <dbReference type="NCBI Taxonomy" id="397457"/>
    <lineage>
        <taxon>Bacteria</taxon>
        <taxon>Pseudomonadati</taxon>
        <taxon>Pseudomonadota</taxon>
        <taxon>Betaproteobacteria</taxon>
        <taxon>Neisseriales</taxon>
        <taxon>Chromobacteriaceae</taxon>
        <taxon>Gulbenkiania</taxon>
    </lineage>
</organism>
<dbReference type="EMBL" id="SMDA01000006">
    <property type="protein sequence ID" value="TCW30839.1"/>
    <property type="molecule type" value="Genomic_DNA"/>
</dbReference>
<evidence type="ECO:0000313" key="2">
    <source>
        <dbReference type="EMBL" id="TCW30839.1"/>
    </source>
</evidence>
<comment type="caution">
    <text evidence="2">The sequence shown here is derived from an EMBL/GenBank/DDBJ whole genome shotgun (WGS) entry which is preliminary data.</text>
</comment>
<gene>
    <name evidence="2" type="ORF">EV669_106165</name>
</gene>
<proteinExistence type="predicted"/>
<keyword evidence="3" id="KW-1185">Reference proteome</keyword>
<name>A0ABY2CW23_GULMO</name>
<dbReference type="Proteomes" id="UP000294801">
    <property type="component" value="Unassembled WGS sequence"/>
</dbReference>
<evidence type="ECO:0000313" key="3">
    <source>
        <dbReference type="Proteomes" id="UP000294801"/>
    </source>
</evidence>
<evidence type="ECO:0000256" key="1">
    <source>
        <dbReference type="SAM" id="MobiDB-lite"/>
    </source>
</evidence>
<reference evidence="2 3" key="1">
    <citation type="submission" date="2019-03" db="EMBL/GenBank/DDBJ databases">
        <title>Genomic Encyclopedia of Type Strains, Phase IV (KMG-IV): sequencing the most valuable type-strain genomes for metagenomic binning, comparative biology and taxonomic classification.</title>
        <authorList>
            <person name="Goeker M."/>
        </authorList>
    </citation>
    <scope>NUCLEOTIDE SEQUENCE [LARGE SCALE GENOMIC DNA]</scope>
    <source>
        <strain evidence="2 3">DSM 18507</strain>
    </source>
</reference>
<evidence type="ECO:0008006" key="4">
    <source>
        <dbReference type="Google" id="ProtNLM"/>
    </source>
</evidence>
<accession>A0ABY2CW23</accession>
<protein>
    <recommendedName>
        <fullName evidence="4">ATP-binding protein</fullName>
    </recommendedName>
</protein>